<dbReference type="InterPro" id="IPR023298">
    <property type="entry name" value="ATPase_P-typ_TM_dom_sf"/>
</dbReference>
<evidence type="ECO:0008006" key="6">
    <source>
        <dbReference type="Google" id="ProtNLM"/>
    </source>
</evidence>
<evidence type="ECO:0000256" key="3">
    <source>
        <dbReference type="SAM" id="Phobius"/>
    </source>
</evidence>
<feature type="transmembrane region" description="Helical" evidence="3">
    <location>
        <begin position="58"/>
        <end position="80"/>
    </location>
</feature>
<dbReference type="Gene3D" id="3.40.1110.10">
    <property type="entry name" value="Calcium-transporting ATPase, cytoplasmic domain N"/>
    <property type="match status" value="1"/>
</dbReference>
<dbReference type="OrthoDB" id="5568754at2759"/>
<feature type="transmembrane region" description="Helical" evidence="3">
    <location>
        <begin position="1050"/>
        <end position="1075"/>
    </location>
</feature>
<feature type="transmembrane region" description="Helical" evidence="3">
    <location>
        <begin position="262"/>
        <end position="282"/>
    </location>
</feature>
<evidence type="ECO:0000256" key="2">
    <source>
        <dbReference type="SAM" id="MobiDB-lite"/>
    </source>
</evidence>
<keyword evidence="1" id="KW-0175">Coiled coil</keyword>
<reference evidence="4" key="1">
    <citation type="submission" date="2021-03" db="EMBL/GenBank/DDBJ databases">
        <authorList>
            <person name="Bekaert M."/>
        </authorList>
    </citation>
    <scope>NUCLEOTIDE SEQUENCE</scope>
</reference>
<gene>
    <name evidence="4" type="ORF">MEDL_6575</name>
</gene>
<evidence type="ECO:0000256" key="1">
    <source>
        <dbReference type="SAM" id="Coils"/>
    </source>
</evidence>
<feature type="transmembrane region" description="Helical" evidence="3">
    <location>
        <begin position="1186"/>
        <end position="1206"/>
    </location>
</feature>
<feature type="transmembrane region" description="Helical" evidence="3">
    <location>
        <begin position="86"/>
        <end position="107"/>
    </location>
</feature>
<feature type="transmembrane region" description="Helical" evidence="3">
    <location>
        <begin position="1081"/>
        <end position="1101"/>
    </location>
</feature>
<dbReference type="PANTHER" id="PTHR13219:SF6">
    <property type="entry name" value="TRANSMEMBRANE PROTEIN 94"/>
    <property type="match status" value="1"/>
</dbReference>
<organism evidence="4 5">
    <name type="scientific">Mytilus edulis</name>
    <name type="common">Blue mussel</name>
    <dbReference type="NCBI Taxonomy" id="6550"/>
    <lineage>
        <taxon>Eukaryota</taxon>
        <taxon>Metazoa</taxon>
        <taxon>Spiralia</taxon>
        <taxon>Lophotrochozoa</taxon>
        <taxon>Mollusca</taxon>
        <taxon>Bivalvia</taxon>
        <taxon>Autobranchia</taxon>
        <taxon>Pteriomorphia</taxon>
        <taxon>Mytilida</taxon>
        <taxon>Mytiloidea</taxon>
        <taxon>Mytilidae</taxon>
        <taxon>Mytilinae</taxon>
        <taxon>Mytilus</taxon>
    </lineage>
</organism>
<dbReference type="GO" id="GO:0000166">
    <property type="term" value="F:nucleotide binding"/>
    <property type="evidence" value="ECO:0007669"/>
    <property type="project" value="InterPro"/>
</dbReference>
<dbReference type="InterPro" id="IPR023299">
    <property type="entry name" value="ATPase_P-typ_cyto_dom_N"/>
</dbReference>
<protein>
    <recommendedName>
        <fullName evidence="6">Transmembrane protein 94</fullName>
    </recommendedName>
</protein>
<dbReference type="SUPFAM" id="SSF81660">
    <property type="entry name" value="Metal cation-transporting ATPase, ATP-binding domain N"/>
    <property type="match status" value="1"/>
</dbReference>
<keyword evidence="5" id="KW-1185">Reference proteome</keyword>
<feature type="coiled-coil region" evidence="1">
    <location>
        <begin position="11"/>
        <end position="38"/>
    </location>
</feature>
<dbReference type="PANTHER" id="PTHR13219">
    <property type="entry name" value="TRANSMEMBRANE PROTEIN 94"/>
    <property type="match status" value="1"/>
</dbReference>
<feature type="transmembrane region" description="Helical" evidence="3">
    <location>
        <begin position="232"/>
        <end position="250"/>
    </location>
</feature>
<feature type="region of interest" description="Disordered" evidence="2">
    <location>
        <begin position="874"/>
        <end position="900"/>
    </location>
</feature>
<keyword evidence="3" id="KW-1133">Transmembrane helix</keyword>
<dbReference type="InterPro" id="IPR039720">
    <property type="entry name" value="TMEM94"/>
</dbReference>
<dbReference type="SUPFAM" id="SSF81665">
    <property type="entry name" value="Calcium ATPase, transmembrane domain M"/>
    <property type="match status" value="1"/>
</dbReference>
<proteinExistence type="predicted"/>
<keyword evidence="3" id="KW-0472">Membrane</keyword>
<name>A0A8S3Q3H6_MYTED</name>
<keyword evidence="3" id="KW-0812">Transmembrane</keyword>
<feature type="transmembrane region" description="Helical" evidence="3">
    <location>
        <begin position="1256"/>
        <end position="1276"/>
    </location>
</feature>
<dbReference type="EMBL" id="CAJPWZ010000359">
    <property type="protein sequence ID" value="CAG2191337.1"/>
    <property type="molecule type" value="Genomic_DNA"/>
</dbReference>
<accession>A0A8S3Q3H6</accession>
<dbReference type="Proteomes" id="UP000683360">
    <property type="component" value="Unassembled WGS sequence"/>
</dbReference>
<feature type="transmembrane region" description="Helical" evidence="3">
    <location>
        <begin position="1122"/>
        <end position="1148"/>
    </location>
</feature>
<feature type="transmembrane region" description="Helical" evidence="3">
    <location>
        <begin position="1218"/>
        <end position="1236"/>
    </location>
</feature>
<dbReference type="Gene3D" id="1.20.1110.10">
    <property type="entry name" value="Calcium-transporting ATPase, transmembrane domain"/>
    <property type="match status" value="1"/>
</dbReference>
<comment type="caution">
    <text evidence="4">The sequence shown here is derived from an EMBL/GenBank/DDBJ whole genome shotgun (WGS) entry which is preliminary data.</text>
</comment>
<evidence type="ECO:0000313" key="4">
    <source>
        <dbReference type="EMBL" id="CAG2191337.1"/>
    </source>
</evidence>
<evidence type="ECO:0000313" key="5">
    <source>
        <dbReference type="Proteomes" id="UP000683360"/>
    </source>
</evidence>
<sequence>MTELDDGLCTADALSTLHDELENEIIQYEDKLHASKTTQLLRCLNPYEVKSAFHCTSIIILSLLSVALVVAFGAFLSSTIDSNPFWWIIEVVVWLIVLALNIINSIWNCHIELKEIINIARLTLKKIKDCLKAPSWTIDDYVNIHTPLSPCVSLQWTLRDNQVVNLPVPLLVAGDVILLRPGHIVPGSCRQLEADGKEVLLNQGEMYCSTSQEYSDYKGTPHNCKPVTAQKFVMLETAIMLLVNILRYMYMPDHSGHWTEMFLVLQVHIILPMVPALYPLLWRILDIYGQARVFSASHTAKYTKVDSESQMFWSFSSDSTISEDDTKLDVNYNKILSWFWSILQGDCSVVTRRVNITQVLGSITSLCCVDKKGILSWPNPTAEKVFFLSSNTKKPAEENIAINTSFSSGEKSKIQTSAYGSLSHTEVLDLTHHSKDAFGLQFDDSTWLKHITSLKPLGLNILANTCNKRTRDWYTQFTDHVACVALEREDTVAVINRRCLCELARQIGFTKKALNIFELDRTLGMYRQVSAEESAKERVNRSKSFVQHKIPMPNMVSVVLKDSNSGMSQVLSQGTADILLDCCSDYWNGEDVSTFTESDRKKILDFYHRTSMASYCTAFSYRPLTQQISASLDGAFIQLPQNWACMSRDISTSVDSDIHMMPFDSTSLYEDNRAYSMDSLFDTTSTASVDDVGGCCNVQCNQIFIGMVTMQYQARQEFVQLIDKLEVACIRFVHFSNENEVRSRVFSEKMGLEAGWNCHISLLSEQETKSPLETATSQTEIAKGFSRHSSRHSSDVAKDKSFTSLKAKYSKLQLRSQSAPSIVNLSSSQVRFEMNEAVTISENGILDEVSIDGKQKLLYGIECQEDSDYCLSNKDSDGESRHASSYLTENTEDSITGPLDNRAKLPRGIENIRPHLQSIDNVPLLVNLFTDYTPESKLHLQSIDNVPLLVNLFTDYTPETTEEMMRIMQENDEVVLCVGSSLNINNTNMFMQADCSFSLEPHYPQICAKQALNVERWCDDRLSPTQDDYIGLVQIVAEARTFLMSQRNCFYLMLCYHLSISLAQVLASIVLLPPILSSQHLLWLLFIVVPALSLTLMGNPVDPRVMNNATSKNPEYISTQMVLQFLCCFLLRFVPFTCISILCFGLTLNSLCDISSCSLYSFSHHNNSTQYWYDDFSESLPIAQNVFLFFFVLYLICTSVGFVHWFDHLWQKSPTTNKLWTCVIPLVLVGQVIVSVCDIFPRSKDQSPMSFSNIHPAVYAVGFSFPLVIIGVNELVKKYEINIYTRYQKRTRLNFGTKLGMNSPF</sequence>